<evidence type="ECO:0000256" key="1">
    <source>
        <dbReference type="SAM" id="Phobius"/>
    </source>
</evidence>
<proteinExistence type="predicted"/>
<comment type="caution">
    <text evidence="2">The sequence shown here is derived from an EMBL/GenBank/DDBJ whole genome shotgun (WGS) entry which is preliminary data.</text>
</comment>
<sequence length="133" mass="15093">MCHQLCATLGSEVGGGSKPHSRQKLIARLLIARLFFWFSFLLLLLSPSATCSWVVVEARSLTSAGRWCFDSVTAAAEGTQPREYLKPRWRRQRLALHHAQERVIEAFCKKLHVELMVQQTPRPSLGPPFEPDH</sequence>
<dbReference type="AlphaFoldDB" id="A0A6A0A317"/>
<name>A0A6A0A317_HAELA</name>
<keyword evidence="1" id="KW-0812">Transmembrane</keyword>
<feature type="transmembrane region" description="Helical" evidence="1">
    <location>
        <begin position="25"/>
        <end position="45"/>
    </location>
</feature>
<keyword evidence="1" id="KW-1133">Transmembrane helix</keyword>
<keyword evidence="3" id="KW-1185">Reference proteome</keyword>
<evidence type="ECO:0000313" key="2">
    <source>
        <dbReference type="EMBL" id="GFH26424.1"/>
    </source>
</evidence>
<evidence type="ECO:0000313" key="3">
    <source>
        <dbReference type="Proteomes" id="UP000485058"/>
    </source>
</evidence>
<gene>
    <name evidence="2" type="ORF">HaLaN_24570</name>
</gene>
<keyword evidence="1" id="KW-0472">Membrane</keyword>
<protein>
    <submittedName>
        <fullName evidence="2">Uncharacterized protein</fullName>
    </submittedName>
</protein>
<reference evidence="2 3" key="1">
    <citation type="submission" date="2020-02" db="EMBL/GenBank/DDBJ databases">
        <title>Draft genome sequence of Haematococcus lacustris strain NIES-144.</title>
        <authorList>
            <person name="Morimoto D."/>
            <person name="Nakagawa S."/>
            <person name="Yoshida T."/>
            <person name="Sawayama S."/>
        </authorList>
    </citation>
    <scope>NUCLEOTIDE SEQUENCE [LARGE SCALE GENOMIC DNA]</scope>
    <source>
        <strain evidence="2 3">NIES-144</strain>
    </source>
</reference>
<accession>A0A6A0A317</accession>
<dbReference type="EMBL" id="BLLF01003124">
    <property type="protein sequence ID" value="GFH26424.1"/>
    <property type="molecule type" value="Genomic_DNA"/>
</dbReference>
<organism evidence="2 3">
    <name type="scientific">Haematococcus lacustris</name>
    <name type="common">Green alga</name>
    <name type="synonym">Haematococcus pluvialis</name>
    <dbReference type="NCBI Taxonomy" id="44745"/>
    <lineage>
        <taxon>Eukaryota</taxon>
        <taxon>Viridiplantae</taxon>
        <taxon>Chlorophyta</taxon>
        <taxon>core chlorophytes</taxon>
        <taxon>Chlorophyceae</taxon>
        <taxon>CS clade</taxon>
        <taxon>Chlamydomonadales</taxon>
        <taxon>Haematococcaceae</taxon>
        <taxon>Haematococcus</taxon>
    </lineage>
</organism>
<dbReference type="Proteomes" id="UP000485058">
    <property type="component" value="Unassembled WGS sequence"/>
</dbReference>